<dbReference type="Pfam" id="PF00072">
    <property type="entry name" value="Response_reg"/>
    <property type="match status" value="1"/>
</dbReference>
<evidence type="ECO:0000256" key="1">
    <source>
        <dbReference type="PROSITE-ProRule" id="PRU00169"/>
    </source>
</evidence>
<dbReference type="PROSITE" id="PS51832">
    <property type="entry name" value="HD_GYP"/>
    <property type="match status" value="1"/>
</dbReference>
<dbReference type="InterPro" id="IPR003607">
    <property type="entry name" value="HD/PDEase_dom"/>
</dbReference>
<dbReference type="GO" id="GO:0000160">
    <property type="term" value="P:phosphorelay signal transduction system"/>
    <property type="evidence" value="ECO:0007669"/>
    <property type="project" value="InterPro"/>
</dbReference>
<dbReference type="RefSeq" id="WP_102330249.1">
    <property type="nucleotide sequence ID" value="NZ_CP058566.2"/>
</dbReference>
<comment type="caution">
    <text evidence="2">The sequence shown here is derived from an EMBL/GenBank/DDBJ whole genome shotgun (WGS) entry which is preliminary data.</text>
</comment>
<dbReference type="PROSITE" id="PS50110">
    <property type="entry name" value="RESPONSE_REGULATORY"/>
    <property type="match status" value="1"/>
</dbReference>
<dbReference type="InterPro" id="IPR052020">
    <property type="entry name" value="Cyclic_di-GMP/3'3'-cGAMP_PDE"/>
</dbReference>
<dbReference type="SMART" id="SM00471">
    <property type="entry name" value="HDc"/>
    <property type="match status" value="1"/>
</dbReference>
<proteinExistence type="predicted"/>
<dbReference type="PANTHER" id="PTHR45228">
    <property type="entry name" value="CYCLIC DI-GMP PHOSPHODIESTERASE TM_0186-RELATED"/>
    <property type="match status" value="1"/>
</dbReference>
<dbReference type="SMART" id="SM00448">
    <property type="entry name" value="REC"/>
    <property type="match status" value="1"/>
</dbReference>
<dbReference type="Gene3D" id="1.10.3210.10">
    <property type="entry name" value="Hypothetical protein af1432"/>
    <property type="match status" value="1"/>
</dbReference>
<dbReference type="SUPFAM" id="SSF52172">
    <property type="entry name" value="CheY-like"/>
    <property type="match status" value="1"/>
</dbReference>
<keyword evidence="3" id="KW-1185">Reference proteome</keyword>
<name>A0A2P5P909_9CHLR</name>
<dbReference type="OrthoDB" id="9804863at2"/>
<gene>
    <name evidence="2" type="ORF">JP09_002515</name>
</gene>
<reference evidence="2 3" key="1">
    <citation type="journal article" date="2017" name="ISME J.">
        <title>Grape pomace compost harbors organohalide-respiring Dehalogenimonas species with novel reductive dehalogenase genes.</title>
        <authorList>
            <person name="Yang Y."/>
            <person name="Higgins S.A."/>
            <person name="Yan J."/>
            <person name="Simsir B."/>
            <person name="Chourey K."/>
            <person name="Iyer R."/>
            <person name="Hettich R.L."/>
            <person name="Baldwin B."/>
            <person name="Ogles D.M."/>
            <person name="Loffler F.E."/>
        </authorList>
    </citation>
    <scope>NUCLEOTIDE SEQUENCE [LARGE SCALE GENOMIC DNA]</scope>
    <source>
        <strain evidence="2 3">GP</strain>
    </source>
</reference>
<dbReference type="CDD" id="cd00156">
    <property type="entry name" value="REC"/>
    <property type="match status" value="1"/>
</dbReference>
<dbReference type="Gene3D" id="3.40.50.2300">
    <property type="match status" value="1"/>
</dbReference>
<dbReference type="CDD" id="cd00077">
    <property type="entry name" value="HDc"/>
    <property type="match status" value="1"/>
</dbReference>
<dbReference type="InterPro" id="IPR037522">
    <property type="entry name" value="HD_GYP_dom"/>
</dbReference>
<protein>
    <submittedName>
        <fullName evidence="2">HD domain-containing protein</fullName>
    </submittedName>
</protein>
<sequence>MATAGKGEILLVVDGDDGQRKILSSMLLSEGYHCLVSSNAAQAMELVENHEVALAFLATNLCGKSGFQLLREIKAKGTDTSVIIVADAKDVDFAIQSVKSGAYDFVTRPVNPVLLGLSIRRALETRRLESLAFDNKRSLESKVAERTRDLSQNLAKIKSASIDTIMRLSRAAEFKDEDTGSHIERMSRYTAIVADRMGLPDAYVESMLYASSMHDIGKIGIPDSILLKSGKLSSEEWEVMKRHTIIGAKILDGAEAEVVRLGGIIALSHHEKWNGTGYPFGFKGEDIPLSGRIAAIADVFDSLTSKRVYRADDFTADETFRIIEQSVGVQFDPAVFTAFKAAWPDIVSEQERFRRLDSSRRETVESLPLIS</sequence>
<dbReference type="AlphaFoldDB" id="A0A2P5P909"/>
<dbReference type="InterPro" id="IPR011006">
    <property type="entry name" value="CheY-like_superfamily"/>
</dbReference>
<evidence type="ECO:0000313" key="2">
    <source>
        <dbReference type="EMBL" id="PPD58765.1"/>
    </source>
</evidence>
<accession>A0A2P5P909</accession>
<dbReference type="PANTHER" id="PTHR45228:SF1">
    <property type="entry name" value="CYCLIC DI-GMP PHOSPHODIESTERASE TM_0186"/>
    <property type="match status" value="1"/>
</dbReference>
<dbReference type="Pfam" id="PF13487">
    <property type="entry name" value="HD_5"/>
    <property type="match status" value="1"/>
</dbReference>
<comment type="caution">
    <text evidence="1">Lacks conserved residue(s) required for the propagation of feature annotation.</text>
</comment>
<evidence type="ECO:0000313" key="3">
    <source>
        <dbReference type="Proteomes" id="UP000235653"/>
    </source>
</evidence>
<dbReference type="EMBL" id="JQAN02000006">
    <property type="protein sequence ID" value="PPD58765.1"/>
    <property type="molecule type" value="Genomic_DNA"/>
</dbReference>
<dbReference type="Proteomes" id="UP000235653">
    <property type="component" value="Unassembled WGS sequence"/>
</dbReference>
<dbReference type="SUPFAM" id="SSF109604">
    <property type="entry name" value="HD-domain/PDEase-like"/>
    <property type="match status" value="1"/>
</dbReference>
<dbReference type="InterPro" id="IPR001789">
    <property type="entry name" value="Sig_transdc_resp-reg_receiver"/>
</dbReference>
<organism evidence="2 3">
    <name type="scientific">Dehalogenimonas etheniformans</name>
    <dbReference type="NCBI Taxonomy" id="1536648"/>
    <lineage>
        <taxon>Bacteria</taxon>
        <taxon>Bacillati</taxon>
        <taxon>Chloroflexota</taxon>
        <taxon>Dehalococcoidia</taxon>
        <taxon>Dehalococcoidales</taxon>
        <taxon>Dehalococcoidaceae</taxon>
        <taxon>Dehalogenimonas</taxon>
    </lineage>
</organism>